<name>A0AAD3TZF8_9TREE</name>
<organism evidence="3 4">
    <name type="scientific">Cutaneotrichosporon spelunceum</name>
    <dbReference type="NCBI Taxonomy" id="1672016"/>
    <lineage>
        <taxon>Eukaryota</taxon>
        <taxon>Fungi</taxon>
        <taxon>Dikarya</taxon>
        <taxon>Basidiomycota</taxon>
        <taxon>Agaricomycotina</taxon>
        <taxon>Tremellomycetes</taxon>
        <taxon>Trichosporonales</taxon>
        <taxon>Trichosporonaceae</taxon>
        <taxon>Cutaneotrichosporon</taxon>
    </lineage>
</organism>
<reference evidence="3" key="1">
    <citation type="journal article" date="2023" name="BMC Genomics">
        <title>Chromosome-level genome assemblies of Cutaneotrichosporon spp. (Trichosporonales, Basidiomycota) reveal imbalanced evolution between nucleotide sequences and chromosome synteny.</title>
        <authorList>
            <person name="Kobayashi Y."/>
            <person name="Kayamori A."/>
            <person name="Aoki K."/>
            <person name="Shiwa Y."/>
            <person name="Matsutani M."/>
            <person name="Fujita N."/>
            <person name="Sugita T."/>
            <person name="Iwasaki W."/>
            <person name="Tanaka N."/>
            <person name="Takashima M."/>
        </authorList>
    </citation>
    <scope>NUCLEOTIDE SEQUENCE</scope>
    <source>
        <strain evidence="3">HIS016</strain>
    </source>
</reference>
<reference evidence="3" key="2">
    <citation type="submission" date="2023-06" db="EMBL/GenBank/DDBJ databases">
        <authorList>
            <person name="Kobayashi Y."/>
            <person name="Kayamori A."/>
            <person name="Aoki K."/>
            <person name="Shiwa Y."/>
            <person name="Fujita N."/>
            <person name="Sugita T."/>
            <person name="Iwasaki W."/>
            <person name="Tanaka N."/>
            <person name="Takashima M."/>
        </authorList>
    </citation>
    <scope>NUCLEOTIDE SEQUENCE</scope>
    <source>
        <strain evidence="3">HIS016</strain>
    </source>
</reference>
<keyword evidence="4" id="KW-1185">Reference proteome</keyword>
<feature type="region of interest" description="Disordered" evidence="2">
    <location>
        <begin position="1"/>
        <end position="117"/>
    </location>
</feature>
<protein>
    <recommendedName>
        <fullName evidence="5">TPR-like protein</fullName>
    </recommendedName>
</protein>
<evidence type="ECO:0000256" key="1">
    <source>
        <dbReference type="PROSITE-ProRule" id="PRU00339"/>
    </source>
</evidence>
<evidence type="ECO:0000313" key="3">
    <source>
        <dbReference type="EMBL" id="GMK59743.1"/>
    </source>
</evidence>
<dbReference type="Gene3D" id="1.25.40.10">
    <property type="entry name" value="Tetratricopeptide repeat domain"/>
    <property type="match status" value="1"/>
</dbReference>
<dbReference type="Pfam" id="PF00515">
    <property type="entry name" value="TPR_1"/>
    <property type="match status" value="1"/>
</dbReference>
<dbReference type="PANTHER" id="PTHR46014:SF1">
    <property type="entry name" value="TETRATRICOPEPTIDE REPEAT PROTEIN 1"/>
    <property type="match status" value="1"/>
</dbReference>
<feature type="compositionally biased region" description="Basic and acidic residues" evidence="2">
    <location>
        <begin position="74"/>
        <end position="83"/>
    </location>
</feature>
<keyword evidence="1" id="KW-0802">TPR repeat</keyword>
<gene>
    <name evidence="3" type="ORF">CspeluHIS016_0803490</name>
</gene>
<dbReference type="SUPFAM" id="SSF48452">
    <property type="entry name" value="TPR-like"/>
    <property type="match status" value="1"/>
</dbReference>
<dbReference type="PROSITE" id="PS50005">
    <property type="entry name" value="TPR"/>
    <property type="match status" value="1"/>
</dbReference>
<dbReference type="EMBL" id="BTCM01000008">
    <property type="protein sequence ID" value="GMK59743.1"/>
    <property type="molecule type" value="Genomic_DNA"/>
</dbReference>
<dbReference type="InterPro" id="IPR019734">
    <property type="entry name" value="TPR_rpt"/>
</dbReference>
<dbReference type="InterPro" id="IPR011990">
    <property type="entry name" value="TPR-like_helical_dom_sf"/>
</dbReference>
<feature type="repeat" description="TPR" evidence="1">
    <location>
        <begin position="213"/>
        <end position="246"/>
    </location>
</feature>
<dbReference type="AlphaFoldDB" id="A0AAD3TZF8"/>
<sequence length="322" mass="34571">MATPDVDPNRMDIDPPDLSTGPPTPNSYATPPTTAAADSSSTGFANGTQPPPWAKPPTGSNNEAKGKTAPPPDPKQEEKKPVEPEPEPTVDISHIPGPDLKALLSKSREPGSQLNASSLTVPELRALVDKSLQLKKEGNSSFTSKPPKLDAARDSYLCALDCLPAVPKHLPPPSLDEDRFTEITDEEADQINLDNETGTVRVAADNDIREAQKALWGNLAAVYSQQKKYKECVDACNRALKIDPYYVKALHRRASANEHIGTWSALYSAQRDCQLLLSILPPDSTVAAGVAKALDTLPQRINAAKKREENEVGVKFGGLSAA</sequence>
<dbReference type="SMART" id="SM00028">
    <property type="entry name" value="TPR"/>
    <property type="match status" value="1"/>
</dbReference>
<dbReference type="Proteomes" id="UP001222932">
    <property type="component" value="Unassembled WGS sequence"/>
</dbReference>
<evidence type="ECO:0000256" key="2">
    <source>
        <dbReference type="SAM" id="MobiDB-lite"/>
    </source>
</evidence>
<feature type="compositionally biased region" description="Low complexity" evidence="2">
    <location>
        <begin position="26"/>
        <end position="42"/>
    </location>
</feature>
<dbReference type="PANTHER" id="PTHR46014">
    <property type="entry name" value="TETRATRICOPEPTIDE REPEAT PROTEIN 1"/>
    <property type="match status" value="1"/>
</dbReference>
<evidence type="ECO:0008006" key="5">
    <source>
        <dbReference type="Google" id="ProtNLM"/>
    </source>
</evidence>
<proteinExistence type="predicted"/>
<accession>A0AAD3TZF8</accession>
<dbReference type="InterPro" id="IPR052769">
    <property type="entry name" value="TPR_domain_protein"/>
</dbReference>
<evidence type="ECO:0000313" key="4">
    <source>
        <dbReference type="Proteomes" id="UP001222932"/>
    </source>
</evidence>
<comment type="caution">
    <text evidence="3">The sequence shown here is derived from an EMBL/GenBank/DDBJ whole genome shotgun (WGS) entry which is preliminary data.</text>
</comment>